<keyword evidence="8 10" id="KW-1133">Transmembrane helix</keyword>
<comment type="subcellular location">
    <subcellularLocation>
        <location evidence="10">Cell inner membrane</location>
    </subcellularLocation>
    <subcellularLocation>
        <location evidence="2">Cell membrane</location>
        <topology evidence="2">Single-pass membrane protein</topology>
    </subcellularLocation>
</comment>
<evidence type="ECO:0000256" key="5">
    <source>
        <dbReference type="ARBA" id="ARBA00022500"/>
    </source>
</evidence>
<dbReference type="InterPro" id="IPR005503">
    <property type="entry name" value="FliL"/>
</dbReference>
<comment type="similarity">
    <text evidence="3 10">Belongs to the FliL family.</text>
</comment>
<keyword evidence="5 10" id="KW-0145">Chemotaxis</keyword>
<keyword evidence="9 10" id="KW-0472">Membrane</keyword>
<reference evidence="12 13" key="1">
    <citation type="submission" date="2017-07" db="EMBL/GenBank/DDBJ databases">
        <title>Phylogenetic study on the rhizospheric bacterium Ochrobactrum sp. A44.</title>
        <authorList>
            <person name="Krzyzanowska D.M."/>
            <person name="Ossowicki A."/>
            <person name="Rajewska M."/>
            <person name="Maciag T."/>
            <person name="Kaczynski Z."/>
            <person name="Czerwicka M."/>
            <person name="Jafra S."/>
        </authorList>
    </citation>
    <scope>NUCLEOTIDE SEQUENCE [LARGE SCALE GENOMIC DNA]</scope>
    <source>
        <strain evidence="12 13">CCUG 30717</strain>
    </source>
</reference>
<keyword evidence="4" id="KW-1003">Cell membrane</keyword>
<proteinExistence type="inferred from homology"/>
<dbReference type="Pfam" id="PF03748">
    <property type="entry name" value="FliL"/>
    <property type="match status" value="1"/>
</dbReference>
<keyword evidence="6 10" id="KW-0812">Transmembrane</keyword>
<evidence type="ECO:0000256" key="4">
    <source>
        <dbReference type="ARBA" id="ARBA00022475"/>
    </source>
</evidence>
<keyword evidence="10" id="KW-0997">Cell inner membrane</keyword>
<organism evidence="11 14">
    <name type="scientific">Brucella pseudogrignonensis</name>
    <dbReference type="NCBI Taxonomy" id="419475"/>
    <lineage>
        <taxon>Bacteria</taxon>
        <taxon>Pseudomonadati</taxon>
        <taxon>Pseudomonadota</taxon>
        <taxon>Alphaproteobacteria</taxon>
        <taxon>Hyphomicrobiales</taxon>
        <taxon>Brucellaceae</taxon>
        <taxon>Brucella/Ochrobactrum group</taxon>
        <taxon>Brucella</taxon>
    </lineage>
</organism>
<dbReference type="KEGG" id="ops:A8A54_11800"/>
<reference evidence="11 14" key="2">
    <citation type="submission" date="2018-11" db="EMBL/GenBank/DDBJ databases">
        <title>Genome sequencing and analysis.</title>
        <authorList>
            <person name="Huang Y.-T."/>
        </authorList>
    </citation>
    <scope>NUCLEOTIDE SEQUENCE [LARGE SCALE GENOMIC DNA]</scope>
    <source>
        <strain evidence="11 14">SHIN</strain>
    </source>
</reference>
<evidence type="ECO:0000256" key="3">
    <source>
        <dbReference type="ARBA" id="ARBA00008281"/>
    </source>
</evidence>
<dbReference type="AlphaFoldDB" id="A0A1A9FND3"/>
<keyword evidence="11" id="KW-0966">Cell projection</keyword>
<evidence type="ECO:0000256" key="7">
    <source>
        <dbReference type="ARBA" id="ARBA00022779"/>
    </source>
</evidence>
<dbReference type="OrthoDB" id="7908910at2"/>
<gene>
    <name evidence="12" type="ORF">CEV34_2392</name>
    <name evidence="11" type="ORF">EHE22_01215</name>
</gene>
<feature type="transmembrane region" description="Helical" evidence="10">
    <location>
        <begin position="16"/>
        <end position="37"/>
    </location>
</feature>
<keyword evidence="13" id="KW-1185">Reference proteome</keyword>
<dbReference type="RefSeq" id="WP_007877052.1">
    <property type="nucleotide sequence ID" value="NZ_CAXURC020000002.1"/>
</dbReference>
<evidence type="ECO:0000256" key="6">
    <source>
        <dbReference type="ARBA" id="ARBA00022692"/>
    </source>
</evidence>
<sequence>MSDTAIDKDGKAKGSIAGLLGAVAVLTAIAGGGGWYLGGVISADQQAAVKSTTKEDKPKQGDFESRSIGTIIPLQPIVTNLGIPQTTWVRLEAALVAKPGREIPPAVAASVGDDFMSFLRSVNLMQLQGAAGLAYLRADLEERARMRSEGAVDRVFISTLVVE</sequence>
<dbReference type="Proteomes" id="UP000216188">
    <property type="component" value="Unassembled WGS sequence"/>
</dbReference>
<evidence type="ECO:0000256" key="10">
    <source>
        <dbReference type="RuleBase" id="RU364125"/>
    </source>
</evidence>
<dbReference type="GO" id="GO:0009425">
    <property type="term" value="C:bacterial-type flagellum basal body"/>
    <property type="evidence" value="ECO:0007669"/>
    <property type="project" value="InterPro"/>
</dbReference>
<comment type="function">
    <text evidence="1 10">Controls the rotational direction of flagella during chemotaxis.</text>
</comment>
<dbReference type="GO" id="GO:0006935">
    <property type="term" value="P:chemotaxis"/>
    <property type="evidence" value="ECO:0007669"/>
    <property type="project" value="UniProtKB-KW"/>
</dbReference>
<evidence type="ECO:0000313" key="13">
    <source>
        <dbReference type="Proteomes" id="UP000216188"/>
    </source>
</evidence>
<comment type="caution">
    <text evidence="11">The sequence shown here is derived from an EMBL/GenBank/DDBJ whole genome shotgun (WGS) entry which is preliminary data.</text>
</comment>
<dbReference type="STRING" id="419475.A8A54_11800"/>
<keyword evidence="11" id="KW-0282">Flagellum</keyword>
<evidence type="ECO:0000256" key="8">
    <source>
        <dbReference type="ARBA" id="ARBA00022989"/>
    </source>
</evidence>
<dbReference type="Proteomes" id="UP000526233">
    <property type="component" value="Unassembled WGS sequence"/>
</dbReference>
<protein>
    <recommendedName>
        <fullName evidence="10">Flagellar protein FliL</fullName>
    </recommendedName>
</protein>
<dbReference type="EMBL" id="NNRM01000020">
    <property type="protein sequence ID" value="OYR26163.1"/>
    <property type="molecule type" value="Genomic_DNA"/>
</dbReference>
<accession>A0A1A9FND3</accession>
<dbReference type="GO" id="GO:0071973">
    <property type="term" value="P:bacterial-type flagellum-dependent cell motility"/>
    <property type="evidence" value="ECO:0007669"/>
    <property type="project" value="InterPro"/>
</dbReference>
<dbReference type="EMBL" id="PKQI01000001">
    <property type="protein sequence ID" value="NNV19052.1"/>
    <property type="molecule type" value="Genomic_DNA"/>
</dbReference>
<keyword evidence="11" id="KW-0969">Cilium</keyword>
<evidence type="ECO:0000256" key="1">
    <source>
        <dbReference type="ARBA" id="ARBA00002254"/>
    </source>
</evidence>
<name>A0A1A9FND3_9HYPH</name>
<evidence type="ECO:0000256" key="9">
    <source>
        <dbReference type="ARBA" id="ARBA00023136"/>
    </source>
</evidence>
<evidence type="ECO:0000313" key="12">
    <source>
        <dbReference type="EMBL" id="OYR26163.1"/>
    </source>
</evidence>
<dbReference type="GO" id="GO:0005886">
    <property type="term" value="C:plasma membrane"/>
    <property type="evidence" value="ECO:0007669"/>
    <property type="project" value="UniProtKB-SubCell"/>
</dbReference>
<evidence type="ECO:0000313" key="11">
    <source>
        <dbReference type="EMBL" id="NNV19052.1"/>
    </source>
</evidence>
<evidence type="ECO:0000256" key="2">
    <source>
        <dbReference type="ARBA" id="ARBA00004162"/>
    </source>
</evidence>
<keyword evidence="7 10" id="KW-0283">Flagellar rotation</keyword>
<evidence type="ECO:0000313" key="14">
    <source>
        <dbReference type="Proteomes" id="UP000526233"/>
    </source>
</evidence>